<proteinExistence type="predicted"/>
<comment type="caution">
    <text evidence="2">The sequence shown here is derived from an EMBL/GenBank/DDBJ whole genome shotgun (WGS) entry which is preliminary data.</text>
</comment>
<dbReference type="InterPro" id="IPR019600">
    <property type="entry name" value="Hemin_uptake_protein_HemP"/>
</dbReference>
<dbReference type="OrthoDB" id="6121157at2"/>
<dbReference type="EMBL" id="LVIE01000212">
    <property type="protein sequence ID" value="OHT22830.1"/>
    <property type="molecule type" value="Genomic_DNA"/>
</dbReference>
<dbReference type="AlphaFoldDB" id="A0A1S1HR35"/>
<dbReference type="Proteomes" id="UP000179588">
    <property type="component" value="Unassembled WGS sequence"/>
</dbReference>
<evidence type="ECO:0000313" key="1">
    <source>
        <dbReference type="EMBL" id="EMJ5133141.1"/>
    </source>
</evidence>
<evidence type="ECO:0000313" key="2">
    <source>
        <dbReference type="EMBL" id="OHT22830.1"/>
    </source>
</evidence>
<name>A0A1S1HR35_PROST</name>
<gene>
    <name evidence="2" type="ORF">A3Q29_10065</name>
    <name evidence="1" type="ORF">RG298_000815</name>
</gene>
<reference evidence="2 3" key="1">
    <citation type="submission" date="2016-03" db="EMBL/GenBank/DDBJ databases">
        <title>Genome sequence of Providencia stuartii strain, isolated from the salivary glands of larval Lucilia sericata.</title>
        <authorList>
            <person name="Yuan Y."/>
            <person name="Zhang Y."/>
            <person name="Fu S."/>
            <person name="Crippen T.L."/>
            <person name="Visi D."/>
            <person name="Benbow M.E."/>
            <person name="Allen M."/>
            <person name="Tomberlin J.K."/>
            <person name="Sze S.-H."/>
            <person name="Tarone A.M."/>
        </authorList>
    </citation>
    <scope>NUCLEOTIDE SEQUENCE [LARGE SCALE GENOMIC DNA]</scope>
    <source>
        <strain evidence="2 3">Crippen</strain>
    </source>
</reference>
<dbReference type="Pfam" id="PF10636">
    <property type="entry name" value="hemP"/>
    <property type="match status" value="1"/>
</dbReference>
<organism evidence="2 3">
    <name type="scientific">Providencia stuartii</name>
    <dbReference type="NCBI Taxonomy" id="588"/>
    <lineage>
        <taxon>Bacteria</taxon>
        <taxon>Pseudomonadati</taxon>
        <taxon>Pseudomonadota</taxon>
        <taxon>Gammaproteobacteria</taxon>
        <taxon>Enterobacterales</taxon>
        <taxon>Morganellaceae</taxon>
        <taxon>Providencia</taxon>
    </lineage>
</organism>
<accession>A0A1S1HR35</accession>
<dbReference type="Gene3D" id="2.10.70.10">
    <property type="entry name" value="Complement Module, domain 1"/>
    <property type="match status" value="1"/>
</dbReference>
<dbReference type="EMBL" id="ABMABF030000002">
    <property type="protein sequence ID" value="EMJ5133141.1"/>
    <property type="molecule type" value="Genomic_DNA"/>
</dbReference>
<dbReference type="RefSeq" id="WP_070929770.1">
    <property type="nucleotide sequence ID" value="NZ_CANMXG010000004.1"/>
</dbReference>
<reference evidence="1" key="2">
    <citation type="submission" date="2024-02" db="EMBL/GenBank/DDBJ databases">
        <authorList>
            <consortium name="Clinical and Environmental Microbiology Branch: Whole genome sequencing antimicrobial resistance pathogens in the healthcare setting"/>
        </authorList>
    </citation>
    <scope>NUCLEOTIDE SEQUENCE</scope>
    <source>
        <strain evidence="1">2021GO-0154</strain>
    </source>
</reference>
<dbReference type="GeneID" id="92279404"/>
<keyword evidence="3" id="KW-1185">Reference proteome</keyword>
<protein>
    <submittedName>
        <fullName evidence="2">Hemin transporter HemP</fullName>
    </submittedName>
    <submittedName>
        <fullName evidence="1">Hemin uptake protein HemP</fullName>
    </submittedName>
</protein>
<evidence type="ECO:0000313" key="3">
    <source>
        <dbReference type="Proteomes" id="UP000179588"/>
    </source>
</evidence>
<sequence length="61" mass="6829">MTDNIAKPPVENIVSPTVQPVKVDVIDSHQLLGHDGKLVIQHRGEMYQLRETRAGKLILTK</sequence>